<dbReference type="Gene3D" id="1.20.58.370">
    <property type="entry name" value="MalF N-terminal region-like"/>
    <property type="match status" value="1"/>
</dbReference>
<comment type="subcellular location">
    <subcellularLocation>
        <location evidence="1 7">Cell membrane</location>
        <topology evidence="1 7">Multi-pass membrane protein</topology>
    </subcellularLocation>
</comment>
<dbReference type="Gene3D" id="1.10.3720.10">
    <property type="entry name" value="MetI-like"/>
    <property type="match status" value="1"/>
</dbReference>
<dbReference type="InterPro" id="IPR051393">
    <property type="entry name" value="ABC_transporter_permease"/>
</dbReference>
<dbReference type="SUPFAM" id="SSF161098">
    <property type="entry name" value="MetI-like"/>
    <property type="match status" value="1"/>
</dbReference>
<dbReference type="PANTHER" id="PTHR30193">
    <property type="entry name" value="ABC TRANSPORTER PERMEASE PROTEIN"/>
    <property type="match status" value="1"/>
</dbReference>
<evidence type="ECO:0000256" key="7">
    <source>
        <dbReference type="RuleBase" id="RU363032"/>
    </source>
</evidence>
<dbReference type="InterPro" id="IPR000515">
    <property type="entry name" value="MetI-like"/>
</dbReference>
<evidence type="ECO:0000256" key="1">
    <source>
        <dbReference type="ARBA" id="ARBA00004651"/>
    </source>
</evidence>
<evidence type="ECO:0000313" key="10">
    <source>
        <dbReference type="Proteomes" id="UP000608420"/>
    </source>
</evidence>
<keyword evidence="5 7" id="KW-1133">Transmembrane helix</keyword>
<feature type="transmembrane region" description="Helical" evidence="7">
    <location>
        <begin position="151"/>
        <end position="170"/>
    </location>
</feature>
<feature type="transmembrane region" description="Helical" evidence="7">
    <location>
        <begin position="267"/>
        <end position="289"/>
    </location>
</feature>
<gene>
    <name evidence="9" type="ORF">GCM10010913_03930</name>
</gene>
<comment type="caution">
    <text evidence="9">The sequence shown here is derived from an EMBL/GenBank/DDBJ whole genome shotgun (WGS) entry which is preliminary data.</text>
</comment>
<dbReference type="SUPFAM" id="SSF160964">
    <property type="entry name" value="MalF N-terminal region-like"/>
    <property type="match status" value="1"/>
</dbReference>
<evidence type="ECO:0000256" key="2">
    <source>
        <dbReference type="ARBA" id="ARBA00022448"/>
    </source>
</evidence>
<evidence type="ECO:0000313" key="9">
    <source>
        <dbReference type="EMBL" id="GGF85684.1"/>
    </source>
</evidence>
<sequence>MAKATITNLRKKRLIFSYAMLTPGIIVLLVFTFYPIVYGLPLAFTNYSVIEDTKWVGMANFNRMYADPDFWLALQNSLLYVICVPVIQILAILMAVLVNNKLRGVHFFRVAYFIPVVTSMVAAAIAWKWVYEEKGVLNYILQALGVIKEPVSWMALPGIALFAAMGVTVWKGLGYYMMIYLAGLQSVPVELQEAARIDGASRWRVIWSITIPLLQPFILVCTIMSVMGAVRVFDEIFVMFGPKGDPAGATLVTGVYTYKLAFIDFNFGYAATVGLIVSLMIMIFTILSFRFNRRGGMSYYE</sequence>
<keyword evidence="2 7" id="KW-0813">Transport</keyword>
<comment type="similarity">
    <text evidence="7">Belongs to the binding-protein-dependent transport system permease family.</text>
</comment>
<evidence type="ECO:0000256" key="3">
    <source>
        <dbReference type="ARBA" id="ARBA00022475"/>
    </source>
</evidence>
<evidence type="ECO:0000256" key="6">
    <source>
        <dbReference type="ARBA" id="ARBA00023136"/>
    </source>
</evidence>
<feature type="transmembrane region" description="Helical" evidence="7">
    <location>
        <begin position="110"/>
        <end position="131"/>
    </location>
</feature>
<evidence type="ECO:0000259" key="8">
    <source>
        <dbReference type="PROSITE" id="PS50928"/>
    </source>
</evidence>
<dbReference type="RefSeq" id="WP_120460282.1">
    <property type="nucleotide sequence ID" value="NZ_BMIW01000002.1"/>
</dbReference>
<feature type="domain" description="ABC transmembrane type-1" evidence="8">
    <location>
        <begin position="74"/>
        <end position="288"/>
    </location>
</feature>
<dbReference type="Proteomes" id="UP000608420">
    <property type="component" value="Unassembled WGS sequence"/>
</dbReference>
<reference evidence="10" key="1">
    <citation type="journal article" date="2019" name="Int. J. Syst. Evol. Microbiol.">
        <title>The Global Catalogue of Microorganisms (GCM) 10K type strain sequencing project: providing services to taxonomists for standard genome sequencing and annotation.</title>
        <authorList>
            <consortium name="The Broad Institute Genomics Platform"/>
            <consortium name="The Broad Institute Genome Sequencing Center for Infectious Disease"/>
            <person name="Wu L."/>
            <person name="Ma J."/>
        </authorList>
    </citation>
    <scope>NUCLEOTIDE SEQUENCE [LARGE SCALE GENOMIC DNA]</scope>
    <source>
        <strain evidence="10">CGMCC 1.15420</strain>
    </source>
</reference>
<proteinExistence type="inferred from homology"/>
<feature type="transmembrane region" description="Helical" evidence="7">
    <location>
        <begin position="78"/>
        <end position="98"/>
    </location>
</feature>
<dbReference type="PROSITE" id="PS50928">
    <property type="entry name" value="ABC_TM1"/>
    <property type="match status" value="1"/>
</dbReference>
<keyword evidence="6 7" id="KW-0472">Membrane</keyword>
<name>A0ABQ1VQ08_9BACL</name>
<keyword evidence="3" id="KW-1003">Cell membrane</keyword>
<feature type="transmembrane region" description="Helical" evidence="7">
    <location>
        <begin position="205"/>
        <end position="230"/>
    </location>
</feature>
<dbReference type="InterPro" id="IPR035277">
    <property type="entry name" value="MalF_N"/>
</dbReference>
<feature type="transmembrane region" description="Helical" evidence="7">
    <location>
        <begin position="15"/>
        <end position="37"/>
    </location>
</feature>
<dbReference type="EMBL" id="BMIW01000002">
    <property type="protein sequence ID" value="GGF85684.1"/>
    <property type="molecule type" value="Genomic_DNA"/>
</dbReference>
<evidence type="ECO:0000256" key="4">
    <source>
        <dbReference type="ARBA" id="ARBA00022692"/>
    </source>
</evidence>
<accession>A0ABQ1VQ08</accession>
<dbReference type="Pfam" id="PF00528">
    <property type="entry name" value="BPD_transp_1"/>
    <property type="match status" value="1"/>
</dbReference>
<dbReference type="CDD" id="cd06261">
    <property type="entry name" value="TM_PBP2"/>
    <property type="match status" value="1"/>
</dbReference>
<organism evidence="9 10">
    <name type="scientific">Paenibacillus aceti</name>
    <dbReference type="NCBI Taxonomy" id="1820010"/>
    <lineage>
        <taxon>Bacteria</taxon>
        <taxon>Bacillati</taxon>
        <taxon>Bacillota</taxon>
        <taxon>Bacilli</taxon>
        <taxon>Bacillales</taxon>
        <taxon>Paenibacillaceae</taxon>
        <taxon>Paenibacillus</taxon>
    </lineage>
</organism>
<keyword evidence="4 7" id="KW-0812">Transmembrane</keyword>
<keyword evidence="10" id="KW-1185">Reference proteome</keyword>
<dbReference type="PANTHER" id="PTHR30193:SF44">
    <property type="entry name" value="LACTOSE TRANSPORT SYSTEM PERMEASE PROTEIN LACF"/>
    <property type="match status" value="1"/>
</dbReference>
<dbReference type="InterPro" id="IPR035906">
    <property type="entry name" value="MetI-like_sf"/>
</dbReference>
<evidence type="ECO:0000256" key="5">
    <source>
        <dbReference type="ARBA" id="ARBA00022989"/>
    </source>
</evidence>
<protein>
    <submittedName>
        <fullName evidence="9">Sugar ABC transporter permease</fullName>
    </submittedName>
</protein>